<evidence type="ECO:0000313" key="9">
    <source>
        <dbReference type="EMBL" id="KMZ56242.1"/>
    </source>
</evidence>
<evidence type="ECO:0000313" key="10">
    <source>
        <dbReference type="Proteomes" id="UP000036987"/>
    </source>
</evidence>
<evidence type="ECO:0000259" key="8">
    <source>
        <dbReference type="PROSITE" id="PS51767"/>
    </source>
</evidence>
<dbReference type="PANTHER" id="PTHR47967">
    <property type="entry name" value="OS07G0603500 PROTEIN-RELATED"/>
    <property type="match status" value="1"/>
</dbReference>
<comment type="caution">
    <text evidence="9">The sequence shown here is derived from an EMBL/GenBank/DDBJ whole genome shotgun (WGS) entry which is preliminary data.</text>
</comment>
<dbReference type="InterPro" id="IPR051708">
    <property type="entry name" value="Plant_Aspart_Prot_A1"/>
</dbReference>
<feature type="active site" evidence="6">
    <location>
        <position position="102"/>
    </location>
</feature>
<gene>
    <name evidence="9" type="ORF">ZOSMA_97G00070</name>
</gene>
<dbReference type="PROSITE" id="PS00141">
    <property type="entry name" value="ASP_PROTEASE"/>
    <property type="match status" value="2"/>
</dbReference>
<feature type="active site" evidence="6">
    <location>
        <position position="317"/>
    </location>
</feature>
<dbReference type="Pfam" id="PF14541">
    <property type="entry name" value="TAXi_C"/>
    <property type="match status" value="1"/>
</dbReference>
<reference evidence="10" key="1">
    <citation type="journal article" date="2016" name="Nature">
        <title>The genome of the seagrass Zostera marina reveals angiosperm adaptation to the sea.</title>
        <authorList>
            <person name="Olsen J.L."/>
            <person name="Rouze P."/>
            <person name="Verhelst B."/>
            <person name="Lin Y.-C."/>
            <person name="Bayer T."/>
            <person name="Collen J."/>
            <person name="Dattolo E."/>
            <person name="De Paoli E."/>
            <person name="Dittami S."/>
            <person name="Maumus F."/>
            <person name="Michel G."/>
            <person name="Kersting A."/>
            <person name="Lauritano C."/>
            <person name="Lohaus R."/>
            <person name="Toepel M."/>
            <person name="Tonon T."/>
            <person name="Vanneste K."/>
            <person name="Amirebrahimi M."/>
            <person name="Brakel J."/>
            <person name="Bostroem C."/>
            <person name="Chovatia M."/>
            <person name="Grimwood J."/>
            <person name="Jenkins J.W."/>
            <person name="Jueterbock A."/>
            <person name="Mraz A."/>
            <person name="Stam W.T."/>
            <person name="Tice H."/>
            <person name="Bornberg-Bauer E."/>
            <person name="Green P.J."/>
            <person name="Pearson G.A."/>
            <person name="Procaccini G."/>
            <person name="Duarte C.M."/>
            <person name="Schmutz J."/>
            <person name="Reusch T.B.H."/>
            <person name="Van de Peer Y."/>
        </authorList>
    </citation>
    <scope>NUCLEOTIDE SEQUENCE [LARGE SCALE GENOMIC DNA]</scope>
    <source>
        <strain evidence="10">cv. Finnish</strain>
    </source>
</reference>
<keyword evidence="2 7" id="KW-0645">Protease</keyword>
<dbReference type="GO" id="GO:0004190">
    <property type="term" value="F:aspartic-type endopeptidase activity"/>
    <property type="evidence" value="ECO:0000318"/>
    <property type="project" value="GO_Central"/>
</dbReference>
<sequence>MFRRLLLFFVVLPVVIINGATETYIRFDLIRDQHSYASHPVQLARNDVIRQAVISRRLSRIRTPMNSSFDMLINSGAFSGTGQYFALVQVGTPARPFVLVIDTGSDLTWIKCKNTTSPETEPVGHRFDARKSRTFRPITCSSPLCKMDLPFSLTECTEPTNPCLYDYVYADGSKALGHFATEGMTINLSTGKRAKLRGIKIGCTSVSAGTAFAKADGVLGLGYSKTSFAASATHLFGGKFSYCLVDHLSPRTETNYLVFGNRSSEDTTALTYVDLSMEPPLAPFYSIQVQGISVGEVLLDIKEKTWKPRSGGGVIVDSGTSLTVLTRYAYKAVTKAYDDVLVNVEKVEVEPFEFCYNWTTPPAVVIPPFSIHFAGVGGVGTVKFTPPEKSYIISVADGVKCLGFMETPWPASSTIGNIMQQNHLWEFDVANRKLGFKPSPCSKK</sequence>
<keyword evidence="3 7" id="KW-0064">Aspartyl protease</keyword>
<dbReference type="InterPro" id="IPR032861">
    <property type="entry name" value="TAXi_N"/>
</dbReference>
<dbReference type="GO" id="GO:0006508">
    <property type="term" value="P:proteolysis"/>
    <property type="evidence" value="ECO:0007669"/>
    <property type="project" value="UniProtKB-KW"/>
</dbReference>
<dbReference type="FunFam" id="2.40.70.10:FF:000033">
    <property type="entry name" value="Aspartyl protease family protein"/>
    <property type="match status" value="1"/>
</dbReference>
<dbReference type="Proteomes" id="UP000036987">
    <property type="component" value="Unassembled WGS sequence"/>
</dbReference>
<dbReference type="STRING" id="29655.A0A0K9NJI7"/>
<evidence type="ECO:0000256" key="5">
    <source>
        <dbReference type="ARBA" id="ARBA00023180"/>
    </source>
</evidence>
<dbReference type="InterPro" id="IPR034161">
    <property type="entry name" value="Pepsin-like_plant"/>
</dbReference>
<dbReference type="Gene3D" id="2.40.70.10">
    <property type="entry name" value="Acid Proteases"/>
    <property type="match status" value="2"/>
</dbReference>
<dbReference type="InterPro" id="IPR001969">
    <property type="entry name" value="Aspartic_peptidase_AS"/>
</dbReference>
<evidence type="ECO:0000256" key="6">
    <source>
        <dbReference type="PIRSR" id="PIRSR601461-1"/>
    </source>
</evidence>
<feature type="domain" description="Peptidase A1" evidence="8">
    <location>
        <begin position="84"/>
        <end position="437"/>
    </location>
</feature>
<dbReference type="SUPFAM" id="SSF50630">
    <property type="entry name" value="Acid proteases"/>
    <property type="match status" value="1"/>
</dbReference>
<keyword evidence="4 7" id="KW-0378">Hydrolase</keyword>
<evidence type="ECO:0000256" key="4">
    <source>
        <dbReference type="ARBA" id="ARBA00022801"/>
    </source>
</evidence>
<proteinExistence type="inferred from homology"/>
<evidence type="ECO:0000256" key="3">
    <source>
        <dbReference type="ARBA" id="ARBA00022750"/>
    </source>
</evidence>
<dbReference type="CDD" id="cd05476">
    <property type="entry name" value="pepsin_A_like_plant"/>
    <property type="match status" value="1"/>
</dbReference>
<dbReference type="InterPro" id="IPR021109">
    <property type="entry name" value="Peptidase_aspartic_dom_sf"/>
</dbReference>
<dbReference type="AlphaFoldDB" id="A0A0K9NJI7"/>
<dbReference type="OrthoDB" id="2747330at2759"/>
<dbReference type="PROSITE" id="PS51767">
    <property type="entry name" value="PEPTIDASE_A1"/>
    <property type="match status" value="1"/>
</dbReference>
<evidence type="ECO:0000256" key="7">
    <source>
        <dbReference type="RuleBase" id="RU000454"/>
    </source>
</evidence>
<keyword evidence="5" id="KW-0325">Glycoprotein</keyword>
<dbReference type="EMBL" id="LFYR01002205">
    <property type="protein sequence ID" value="KMZ56242.1"/>
    <property type="molecule type" value="Genomic_DNA"/>
</dbReference>
<organism evidence="9 10">
    <name type="scientific">Zostera marina</name>
    <name type="common">Eelgrass</name>
    <dbReference type="NCBI Taxonomy" id="29655"/>
    <lineage>
        <taxon>Eukaryota</taxon>
        <taxon>Viridiplantae</taxon>
        <taxon>Streptophyta</taxon>
        <taxon>Embryophyta</taxon>
        <taxon>Tracheophyta</taxon>
        <taxon>Spermatophyta</taxon>
        <taxon>Magnoliopsida</taxon>
        <taxon>Liliopsida</taxon>
        <taxon>Zosteraceae</taxon>
        <taxon>Zostera</taxon>
    </lineage>
</organism>
<dbReference type="InterPro" id="IPR033121">
    <property type="entry name" value="PEPTIDASE_A1"/>
</dbReference>
<protein>
    <submittedName>
        <fullName evidence="9">Eukaryotic aspartyl protease family protein</fullName>
    </submittedName>
</protein>
<accession>A0A0K9NJI7</accession>
<evidence type="ECO:0000256" key="1">
    <source>
        <dbReference type="ARBA" id="ARBA00007447"/>
    </source>
</evidence>
<comment type="similarity">
    <text evidence="1 7">Belongs to the peptidase A1 family.</text>
</comment>
<evidence type="ECO:0000256" key="2">
    <source>
        <dbReference type="ARBA" id="ARBA00022670"/>
    </source>
</evidence>
<dbReference type="PRINTS" id="PR00792">
    <property type="entry name" value="PEPSIN"/>
</dbReference>
<dbReference type="PANTHER" id="PTHR47967:SF69">
    <property type="entry name" value="ASPARTIC PROTEINASE NANA, CHLOROPLAST"/>
    <property type="match status" value="1"/>
</dbReference>
<dbReference type="OMA" id="GSEFTWF"/>
<keyword evidence="10" id="KW-1185">Reference proteome</keyword>
<dbReference type="Pfam" id="PF14543">
    <property type="entry name" value="TAXi_N"/>
    <property type="match status" value="1"/>
</dbReference>
<dbReference type="InterPro" id="IPR001461">
    <property type="entry name" value="Aspartic_peptidase_A1"/>
</dbReference>
<name>A0A0K9NJI7_ZOSMR</name>
<dbReference type="InterPro" id="IPR032799">
    <property type="entry name" value="TAXi_C"/>
</dbReference>